<dbReference type="GO" id="GO:0005634">
    <property type="term" value="C:nucleus"/>
    <property type="evidence" value="ECO:0007669"/>
    <property type="project" value="UniProtKB-SubCell"/>
</dbReference>
<keyword evidence="8" id="KW-1185">Reference proteome</keyword>
<keyword evidence="3" id="KW-0238">DNA-binding</keyword>
<evidence type="ECO:0000256" key="3">
    <source>
        <dbReference type="ARBA" id="ARBA00023125"/>
    </source>
</evidence>
<dbReference type="Gene3D" id="1.10.10.60">
    <property type="entry name" value="Homeodomain-like"/>
    <property type="match status" value="2"/>
</dbReference>
<evidence type="ECO:0000256" key="4">
    <source>
        <dbReference type="ARBA" id="ARBA00023242"/>
    </source>
</evidence>
<name>A0AAW1YCB2_RUBAR</name>
<evidence type="ECO:0000259" key="5">
    <source>
        <dbReference type="PROSITE" id="PS50090"/>
    </source>
</evidence>
<keyword evidence="4" id="KW-0539">Nucleus</keyword>
<evidence type="ECO:0000313" key="7">
    <source>
        <dbReference type="EMBL" id="KAK9946210.1"/>
    </source>
</evidence>
<dbReference type="SUPFAM" id="SSF46689">
    <property type="entry name" value="Homeodomain-like"/>
    <property type="match status" value="1"/>
</dbReference>
<reference evidence="7 8" key="1">
    <citation type="journal article" date="2023" name="G3 (Bethesda)">
        <title>A chromosome-length genome assembly and annotation of blackberry (Rubus argutus, cv. 'Hillquist').</title>
        <authorList>
            <person name="Bruna T."/>
            <person name="Aryal R."/>
            <person name="Dudchenko O."/>
            <person name="Sargent D.J."/>
            <person name="Mead D."/>
            <person name="Buti M."/>
            <person name="Cavallini A."/>
            <person name="Hytonen T."/>
            <person name="Andres J."/>
            <person name="Pham M."/>
            <person name="Weisz D."/>
            <person name="Mascagni F."/>
            <person name="Usai G."/>
            <person name="Natali L."/>
            <person name="Bassil N."/>
            <person name="Fernandez G.E."/>
            <person name="Lomsadze A."/>
            <person name="Armour M."/>
            <person name="Olukolu B."/>
            <person name="Poorten T."/>
            <person name="Britton C."/>
            <person name="Davik J."/>
            <person name="Ashrafi H."/>
            <person name="Aiden E.L."/>
            <person name="Borodovsky M."/>
            <person name="Worthington M."/>
        </authorList>
    </citation>
    <scope>NUCLEOTIDE SEQUENCE [LARGE SCALE GENOMIC DNA]</scope>
    <source>
        <strain evidence="7">PI 553951</strain>
    </source>
</reference>
<accession>A0AAW1YCB2</accession>
<dbReference type="EMBL" id="JBEDUW010000002">
    <property type="protein sequence ID" value="KAK9946210.1"/>
    <property type="molecule type" value="Genomic_DNA"/>
</dbReference>
<organism evidence="7 8">
    <name type="scientific">Rubus argutus</name>
    <name type="common">Southern blackberry</name>
    <dbReference type="NCBI Taxonomy" id="59490"/>
    <lineage>
        <taxon>Eukaryota</taxon>
        <taxon>Viridiplantae</taxon>
        <taxon>Streptophyta</taxon>
        <taxon>Embryophyta</taxon>
        <taxon>Tracheophyta</taxon>
        <taxon>Spermatophyta</taxon>
        <taxon>Magnoliopsida</taxon>
        <taxon>eudicotyledons</taxon>
        <taxon>Gunneridae</taxon>
        <taxon>Pentapetalae</taxon>
        <taxon>rosids</taxon>
        <taxon>fabids</taxon>
        <taxon>Rosales</taxon>
        <taxon>Rosaceae</taxon>
        <taxon>Rosoideae</taxon>
        <taxon>Rosoideae incertae sedis</taxon>
        <taxon>Rubus</taxon>
    </lineage>
</organism>
<dbReference type="CDD" id="cd00167">
    <property type="entry name" value="SANT"/>
    <property type="match status" value="2"/>
</dbReference>
<dbReference type="Pfam" id="PF00249">
    <property type="entry name" value="Myb_DNA-binding"/>
    <property type="match status" value="2"/>
</dbReference>
<feature type="domain" description="Myb-like" evidence="5">
    <location>
        <begin position="62"/>
        <end position="112"/>
    </location>
</feature>
<evidence type="ECO:0000313" key="8">
    <source>
        <dbReference type="Proteomes" id="UP001457282"/>
    </source>
</evidence>
<comment type="subcellular location">
    <subcellularLocation>
        <location evidence="1">Nucleus</location>
    </subcellularLocation>
</comment>
<evidence type="ECO:0000259" key="6">
    <source>
        <dbReference type="PROSITE" id="PS51294"/>
    </source>
</evidence>
<feature type="domain" description="Myb-like" evidence="5">
    <location>
        <begin position="9"/>
        <end position="61"/>
    </location>
</feature>
<dbReference type="AlphaFoldDB" id="A0AAW1YCB2"/>
<keyword evidence="2" id="KW-0677">Repeat</keyword>
<dbReference type="InterPro" id="IPR009057">
    <property type="entry name" value="Homeodomain-like_sf"/>
</dbReference>
<dbReference type="InterPro" id="IPR015495">
    <property type="entry name" value="Myb_TF_plants"/>
</dbReference>
<dbReference type="PROSITE" id="PS50090">
    <property type="entry name" value="MYB_LIKE"/>
    <property type="match status" value="2"/>
</dbReference>
<dbReference type="SMART" id="SM00717">
    <property type="entry name" value="SANT"/>
    <property type="match status" value="2"/>
</dbReference>
<sequence>MGRSSRFEKEGLKKGVWTAREDQILIDYVKKHGEGKWGKISRDTGLKRCGKSVRLRWLNYLRPDIKRGNISEAEEELIIRLHKLLGNRWSLIAGRIPGRTDNEIKNYWNSTLRRKLQQENHSEVSRNEMKEDLLSPAGSVAAEDDPHLTRNSEGGMITQSSLCCFTNNNVKEEDHQHHHLESSITTTNNNTTLISGDTVGFEAVTKTDVELGGDGLSDDVTWNDFIMDLNEGQLDISEFLQTDFLKLCDSESSINIDVGGCSTNNHELPNNSD</sequence>
<dbReference type="PANTHER" id="PTHR47999:SF114">
    <property type="entry name" value="MYB FAMILY PROTEIN"/>
    <property type="match status" value="1"/>
</dbReference>
<dbReference type="PROSITE" id="PS51294">
    <property type="entry name" value="HTH_MYB"/>
    <property type="match status" value="2"/>
</dbReference>
<dbReference type="GO" id="GO:0003677">
    <property type="term" value="F:DNA binding"/>
    <property type="evidence" value="ECO:0007669"/>
    <property type="project" value="UniProtKB-KW"/>
</dbReference>
<evidence type="ECO:0000256" key="1">
    <source>
        <dbReference type="ARBA" id="ARBA00004123"/>
    </source>
</evidence>
<protein>
    <submittedName>
        <fullName evidence="7">Uncharacterized protein</fullName>
    </submittedName>
</protein>
<feature type="domain" description="HTH myb-type" evidence="6">
    <location>
        <begin position="9"/>
        <end position="61"/>
    </location>
</feature>
<evidence type="ECO:0000256" key="2">
    <source>
        <dbReference type="ARBA" id="ARBA00022737"/>
    </source>
</evidence>
<feature type="domain" description="HTH myb-type" evidence="6">
    <location>
        <begin position="62"/>
        <end position="116"/>
    </location>
</feature>
<dbReference type="PANTHER" id="PTHR47999">
    <property type="entry name" value="TRANSCRIPTION FACTOR MYB8-RELATED-RELATED"/>
    <property type="match status" value="1"/>
</dbReference>
<dbReference type="InterPro" id="IPR017930">
    <property type="entry name" value="Myb_dom"/>
</dbReference>
<dbReference type="FunFam" id="1.10.10.60:FF:000001">
    <property type="entry name" value="MYB-related transcription factor"/>
    <property type="match status" value="1"/>
</dbReference>
<gene>
    <name evidence="7" type="ORF">M0R45_011685</name>
</gene>
<proteinExistence type="predicted"/>
<dbReference type="InterPro" id="IPR001005">
    <property type="entry name" value="SANT/Myb"/>
</dbReference>
<dbReference type="Proteomes" id="UP001457282">
    <property type="component" value="Unassembled WGS sequence"/>
</dbReference>
<comment type="caution">
    <text evidence="7">The sequence shown here is derived from an EMBL/GenBank/DDBJ whole genome shotgun (WGS) entry which is preliminary data.</text>
</comment>